<dbReference type="PANTHER" id="PTHR11070:SF2">
    <property type="entry name" value="ATP-DEPENDENT DNA HELICASE SRS2"/>
    <property type="match status" value="1"/>
</dbReference>
<protein>
    <recommendedName>
        <fullName evidence="9">DNA 3'-5' helicase</fullName>
        <ecNumber evidence="9">5.6.2.4</ecNumber>
    </recommendedName>
</protein>
<keyword evidence="16" id="KW-1185">Reference proteome</keyword>
<evidence type="ECO:0000256" key="12">
    <source>
        <dbReference type="SAM" id="MobiDB-lite"/>
    </source>
</evidence>
<dbReference type="PROSITE" id="PS51217">
    <property type="entry name" value="UVRD_HELICASE_CTER"/>
    <property type="match status" value="1"/>
</dbReference>
<dbReference type="CDD" id="cd18807">
    <property type="entry name" value="SF1_C_UvrD"/>
    <property type="match status" value="1"/>
</dbReference>
<evidence type="ECO:0000256" key="6">
    <source>
        <dbReference type="ARBA" id="ARBA00023125"/>
    </source>
</evidence>
<evidence type="ECO:0000259" key="14">
    <source>
        <dbReference type="PROSITE" id="PS51217"/>
    </source>
</evidence>
<evidence type="ECO:0000256" key="5">
    <source>
        <dbReference type="ARBA" id="ARBA00022840"/>
    </source>
</evidence>
<evidence type="ECO:0000313" key="16">
    <source>
        <dbReference type="Proteomes" id="UP000184245"/>
    </source>
</evidence>
<dbReference type="GO" id="GO:0043138">
    <property type="term" value="F:3'-5' DNA helicase activity"/>
    <property type="evidence" value="ECO:0007669"/>
    <property type="project" value="UniProtKB-EC"/>
</dbReference>
<evidence type="ECO:0000256" key="7">
    <source>
        <dbReference type="ARBA" id="ARBA00023235"/>
    </source>
</evidence>
<evidence type="ECO:0000313" key="15">
    <source>
        <dbReference type="EMBL" id="SHF15478.1"/>
    </source>
</evidence>
<evidence type="ECO:0000256" key="1">
    <source>
        <dbReference type="ARBA" id="ARBA00009922"/>
    </source>
</evidence>
<reference evidence="15 16" key="1">
    <citation type="submission" date="2016-11" db="EMBL/GenBank/DDBJ databases">
        <authorList>
            <person name="Jaros S."/>
            <person name="Januszkiewicz K."/>
            <person name="Wedrychowicz H."/>
        </authorList>
    </citation>
    <scope>NUCLEOTIDE SEQUENCE [LARGE SCALE GENOMIC DNA]</scope>
    <source>
        <strain evidence="15 16">DSM 17459</strain>
    </source>
</reference>
<dbReference type="Pfam" id="PF00580">
    <property type="entry name" value="UvrD-helicase"/>
    <property type="match status" value="1"/>
</dbReference>
<dbReference type="SUPFAM" id="SSF89550">
    <property type="entry name" value="PHP domain-like"/>
    <property type="match status" value="1"/>
</dbReference>
<feature type="binding site" evidence="11">
    <location>
        <begin position="493"/>
        <end position="500"/>
    </location>
    <ligand>
        <name>ATP</name>
        <dbReference type="ChEBI" id="CHEBI:30616"/>
    </ligand>
</feature>
<feature type="domain" description="UvrD-like helicase ATP-binding" evidence="13">
    <location>
        <begin position="472"/>
        <end position="733"/>
    </location>
</feature>
<keyword evidence="7" id="KW-0413">Isomerase</keyword>
<dbReference type="InterPro" id="IPR014017">
    <property type="entry name" value="DNA_helicase_UvrD-like_C"/>
</dbReference>
<feature type="compositionally biased region" description="Polar residues" evidence="12">
    <location>
        <begin position="455"/>
        <end position="476"/>
    </location>
</feature>
<gene>
    <name evidence="15" type="ORF">SAMN02745158_02716</name>
</gene>
<evidence type="ECO:0000256" key="11">
    <source>
        <dbReference type="PROSITE-ProRule" id="PRU00560"/>
    </source>
</evidence>
<dbReference type="OrthoDB" id="9810135at2"/>
<evidence type="ECO:0000256" key="8">
    <source>
        <dbReference type="ARBA" id="ARBA00034617"/>
    </source>
</evidence>
<sequence length="1062" mass="118336">MYIADLHIHSRYSRATSRECTPEYLDLWARRKGIQLLGTGDFTHPAWRDELAQKLVPAEEGFYTLNPSYRHPDLCSPGQPPRFVVSGEISSIYKKNEKVRKVHSLILLPGLDAAEALSRKLEAIGNIHSDGRPILGLDCRDLLEITLETCPQAVFIPAHIWTPHFSLFGAFSGFDTIEECFEDLTSHIHALETGLSSDPAMNWRLSALDKYQLVSNSDAHSPAKLGREANLLDTELSYPALCEALQTGKGLAGTIEFFPEEGKYHFDGHRKCHLRLSPAQAALHGNKCPVCGKKLTIGVLHRVEELADRPEDFVLSQGKPFESLVPLPEVIASCTASSPSSKKVSAEYEKLLNHLGPEFSLLREIPPEDIQKVSGPVIAEGIRRLREGRVERSPGFDGEYGTIKVLNPYEIDFFSGQMNLFSMEELSSLEAAPSSDQRTDPGRSVPEISEKKEASSSTGQSAKRTCPRSLTQSLNPRQEEAVRSYAPVCAVIAGPGTGKTHTLTAKILYLLQERKVGPSKITAVTFTRKAAAQMEERLALELGNSRSLRQLNVGTFHAICYQLYTSVYPGYILADEYTLLDKAGEVISRFALSVSPESFIKEVSRIKAGMTQNSFALPPEAFQAYAASLQENKLLDFDDLLVKTIELLEREDASSVLGERFSYLLVDEFQDISPLQYRLIQLWSQNGKELFVIGDPDQAIYGFRGADALCFQHLREDYPELTEIYLEENYRSSGEILSLAHTAISPSPGEHRPLCPVSPKGQPVRLALCPGGLSEGIYIAKEINRMVGGIDMLDVDTGGVIERRVYGFSDIAVLYRTHRQAQLIEKCLKKEGIPYIVTGREDYLSHPSVKGTLSFFRHLLHPEDTSALALSQRHLEPLRDSAVLETLTKKYTSRVRRTKPQKLIDSWIQDLGLTEDECLCKFSNMAVFHSTMQSLLDTVTFGQESDLKRSWGKGYASGAVTLMTLHAAKGLEYPAVFLAGLNKGILPQAQAREESALEEERRLFYVGLTRAKEELVLITAAEKPSPFIEEIPEKLVQKEKIGKEREDGEVRQISLFDVMKEM</sequence>
<evidence type="ECO:0000256" key="2">
    <source>
        <dbReference type="ARBA" id="ARBA00022741"/>
    </source>
</evidence>
<accession>A0A1M4ZBY7</accession>
<dbReference type="InterPro" id="IPR014016">
    <property type="entry name" value="UvrD-like_ATP-bd"/>
</dbReference>
<evidence type="ECO:0000256" key="10">
    <source>
        <dbReference type="ARBA" id="ARBA00048988"/>
    </source>
</evidence>
<dbReference type="GO" id="GO:0005524">
    <property type="term" value="F:ATP binding"/>
    <property type="evidence" value="ECO:0007669"/>
    <property type="project" value="UniProtKB-UniRule"/>
</dbReference>
<keyword evidence="3 11" id="KW-0378">Hydrolase</keyword>
<feature type="domain" description="UvrD-like helicase C-terminal" evidence="14">
    <location>
        <begin position="734"/>
        <end position="970"/>
    </location>
</feature>
<keyword evidence="2 11" id="KW-0547">Nucleotide-binding</keyword>
<evidence type="ECO:0000256" key="4">
    <source>
        <dbReference type="ARBA" id="ARBA00022806"/>
    </source>
</evidence>
<dbReference type="SUPFAM" id="SSF52540">
    <property type="entry name" value="P-loop containing nucleoside triphosphate hydrolases"/>
    <property type="match status" value="1"/>
</dbReference>
<dbReference type="STRING" id="1122155.SAMN02745158_02716"/>
<dbReference type="GO" id="GO:0000725">
    <property type="term" value="P:recombinational repair"/>
    <property type="evidence" value="ECO:0007669"/>
    <property type="project" value="TreeGrafter"/>
</dbReference>
<dbReference type="Gene3D" id="3.40.50.300">
    <property type="entry name" value="P-loop containing nucleotide triphosphate hydrolases"/>
    <property type="match status" value="3"/>
</dbReference>
<dbReference type="GO" id="GO:0016887">
    <property type="term" value="F:ATP hydrolysis activity"/>
    <property type="evidence" value="ECO:0007669"/>
    <property type="project" value="RHEA"/>
</dbReference>
<dbReference type="GO" id="GO:0003677">
    <property type="term" value="F:DNA binding"/>
    <property type="evidence" value="ECO:0007669"/>
    <property type="project" value="UniProtKB-KW"/>
</dbReference>
<name>A0A1M4ZBY7_9CLOT</name>
<dbReference type="EMBL" id="FQVI01000014">
    <property type="protein sequence ID" value="SHF15478.1"/>
    <property type="molecule type" value="Genomic_DNA"/>
</dbReference>
<evidence type="ECO:0000259" key="13">
    <source>
        <dbReference type="PROSITE" id="PS51198"/>
    </source>
</evidence>
<dbReference type="Proteomes" id="UP000184245">
    <property type="component" value="Unassembled WGS sequence"/>
</dbReference>
<evidence type="ECO:0000256" key="3">
    <source>
        <dbReference type="ARBA" id="ARBA00022801"/>
    </source>
</evidence>
<dbReference type="RefSeq" id="WP_072852618.1">
    <property type="nucleotide sequence ID" value="NZ_FQVI01000014.1"/>
</dbReference>
<keyword evidence="5 11" id="KW-0067">ATP-binding</keyword>
<dbReference type="CDD" id="cd19067">
    <property type="entry name" value="PfuEndoQ-like"/>
    <property type="match status" value="1"/>
</dbReference>
<keyword evidence="4 11" id="KW-0347">Helicase</keyword>
<dbReference type="Gene3D" id="1.10.486.10">
    <property type="entry name" value="PCRA, domain 4"/>
    <property type="match status" value="2"/>
</dbReference>
<dbReference type="InterPro" id="IPR000212">
    <property type="entry name" value="DNA_helicase_UvrD/REP"/>
</dbReference>
<dbReference type="InterPro" id="IPR016195">
    <property type="entry name" value="Pol/histidinol_Pase-like"/>
</dbReference>
<proteinExistence type="inferred from homology"/>
<dbReference type="CDD" id="cd17932">
    <property type="entry name" value="DEXQc_UvrD"/>
    <property type="match status" value="1"/>
</dbReference>
<comment type="catalytic activity">
    <reaction evidence="10">
        <text>ATP + H2O = ADP + phosphate + H(+)</text>
        <dbReference type="Rhea" id="RHEA:13065"/>
        <dbReference type="ChEBI" id="CHEBI:15377"/>
        <dbReference type="ChEBI" id="CHEBI:15378"/>
        <dbReference type="ChEBI" id="CHEBI:30616"/>
        <dbReference type="ChEBI" id="CHEBI:43474"/>
        <dbReference type="ChEBI" id="CHEBI:456216"/>
        <dbReference type="EC" id="5.6.2.4"/>
    </reaction>
</comment>
<evidence type="ECO:0000256" key="9">
    <source>
        <dbReference type="ARBA" id="ARBA00034808"/>
    </source>
</evidence>
<dbReference type="PROSITE" id="PS51198">
    <property type="entry name" value="UVRD_HELICASE_ATP_BIND"/>
    <property type="match status" value="1"/>
</dbReference>
<feature type="region of interest" description="Disordered" evidence="12">
    <location>
        <begin position="430"/>
        <end position="478"/>
    </location>
</feature>
<comment type="similarity">
    <text evidence="1">Belongs to the helicase family. UvrD subfamily.</text>
</comment>
<dbReference type="EC" id="5.6.2.4" evidence="9"/>
<organism evidence="15 16">
    <name type="scientific">Lactonifactor longoviformis DSM 17459</name>
    <dbReference type="NCBI Taxonomy" id="1122155"/>
    <lineage>
        <taxon>Bacteria</taxon>
        <taxon>Bacillati</taxon>
        <taxon>Bacillota</taxon>
        <taxon>Clostridia</taxon>
        <taxon>Eubacteriales</taxon>
        <taxon>Clostridiaceae</taxon>
        <taxon>Lactonifactor</taxon>
    </lineage>
</organism>
<dbReference type="InterPro" id="IPR027417">
    <property type="entry name" value="P-loop_NTPase"/>
</dbReference>
<comment type="catalytic activity">
    <reaction evidence="8">
        <text>Couples ATP hydrolysis with the unwinding of duplex DNA by translocating in the 3'-5' direction.</text>
        <dbReference type="EC" id="5.6.2.4"/>
    </reaction>
</comment>
<dbReference type="AlphaFoldDB" id="A0A1M4ZBY7"/>
<dbReference type="Pfam" id="PF13361">
    <property type="entry name" value="UvrD_C"/>
    <property type="match status" value="2"/>
</dbReference>
<dbReference type="InterPro" id="IPR013986">
    <property type="entry name" value="DExx_box_DNA_helicase_dom_sf"/>
</dbReference>
<dbReference type="Gene3D" id="1.10.10.160">
    <property type="match status" value="1"/>
</dbReference>
<dbReference type="Gene3D" id="3.20.20.140">
    <property type="entry name" value="Metal-dependent hydrolases"/>
    <property type="match status" value="1"/>
</dbReference>
<dbReference type="PANTHER" id="PTHR11070">
    <property type="entry name" value="UVRD / RECB / PCRA DNA HELICASE FAMILY MEMBER"/>
    <property type="match status" value="1"/>
</dbReference>
<keyword evidence="6" id="KW-0238">DNA-binding</keyword>